<dbReference type="EMBL" id="JBHLUD010000015">
    <property type="protein sequence ID" value="MFC0547893.1"/>
    <property type="molecule type" value="Genomic_DNA"/>
</dbReference>
<dbReference type="InterPro" id="IPR047659">
    <property type="entry name" value="T7SS_assoc"/>
</dbReference>
<organism evidence="1 2">
    <name type="scientific">Kutzneria chonburiensis</name>
    <dbReference type="NCBI Taxonomy" id="1483604"/>
    <lineage>
        <taxon>Bacteria</taxon>
        <taxon>Bacillati</taxon>
        <taxon>Actinomycetota</taxon>
        <taxon>Actinomycetes</taxon>
        <taxon>Pseudonocardiales</taxon>
        <taxon>Pseudonocardiaceae</taxon>
        <taxon>Kutzneria</taxon>
    </lineage>
</organism>
<reference evidence="1 2" key="1">
    <citation type="submission" date="2024-09" db="EMBL/GenBank/DDBJ databases">
        <authorList>
            <person name="Sun Q."/>
            <person name="Mori K."/>
        </authorList>
    </citation>
    <scope>NUCLEOTIDE SEQUENCE [LARGE SCALE GENOMIC DNA]</scope>
    <source>
        <strain evidence="1 2">TBRC 1432</strain>
    </source>
</reference>
<name>A0ABV6N5M8_9PSEU</name>
<protein>
    <submittedName>
        <fullName evidence="1">Type VII secretion system-associated protein</fullName>
    </submittedName>
</protein>
<evidence type="ECO:0000313" key="2">
    <source>
        <dbReference type="Proteomes" id="UP001589810"/>
    </source>
</evidence>
<sequence>MDTQDFFLLMDPSWNPDRGTPPAEAVVGLWPVEDGTVGKFRSNPQYVATDGNSPSDPLDAVLRLALRGRAEARHIQLMLRDSLFDLAMNGDGRPLVTTSPDDVPCVVVASGEPHGQRVSAPRWRRVDLGDLVVLLADGVDVLFNPGGPASVRLTGDFLRETMMLGDDLVAEGFPDNSAARARRRPAADNFSLMSLAHREKD</sequence>
<evidence type="ECO:0000313" key="1">
    <source>
        <dbReference type="EMBL" id="MFC0547893.1"/>
    </source>
</evidence>
<keyword evidence="2" id="KW-1185">Reference proteome</keyword>
<gene>
    <name evidence="1" type="ORF">ACFFH7_40755</name>
</gene>
<dbReference type="RefSeq" id="WP_273938262.1">
    <property type="nucleotide sequence ID" value="NZ_CP097263.1"/>
</dbReference>
<proteinExistence type="predicted"/>
<accession>A0ABV6N5M8</accession>
<dbReference type="Proteomes" id="UP001589810">
    <property type="component" value="Unassembled WGS sequence"/>
</dbReference>
<comment type="caution">
    <text evidence="1">The sequence shown here is derived from an EMBL/GenBank/DDBJ whole genome shotgun (WGS) entry which is preliminary data.</text>
</comment>
<dbReference type="NCBIfam" id="NF033532">
    <property type="entry name" value="lone7para_assoc"/>
    <property type="match status" value="1"/>
</dbReference>